<dbReference type="STRING" id="6198.A0A074Z515"/>
<dbReference type="EMBL" id="KL596915">
    <property type="protein sequence ID" value="KER22161.1"/>
    <property type="molecule type" value="Genomic_DNA"/>
</dbReference>
<keyword evidence="2" id="KW-1185">Reference proteome</keyword>
<protein>
    <submittedName>
        <fullName evidence="1">Uncharacterized protein</fullName>
    </submittedName>
</protein>
<dbReference type="RefSeq" id="XP_009174082.1">
    <property type="nucleotide sequence ID" value="XM_009175818.1"/>
</dbReference>
<dbReference type="OrthoDB" id="6236709at2759"/>
<evidence type="ECO:0000313" key="2">
    <source>
        <dbReference type="Proteomes" id="UP000054324"/>
    </source>
</evidence>
<gene>
    <name evidence="1" type="ORF">T265_09668</name>
</gene>
<dbReference type="GeneID" id="20323836"/>
<reference evidence="1 2" key="1">
    <citation type="submission" date="2013-11" db="EMBL/GenBank/DDBJ databases">
        <title>Opisthorchis viverrini - life in the bile duct.</title>
        <authorList>
            <person name="Young N.D."/>
            <person name="Nagarajan N."/>
            <person name="Lin S.J."/>
            <person name="Korhonen P.K."/>
            <person name="Jex A.R."/>
            <person name="Hall R.S."/>
            <person name="Safavi-Hemami H."/>
            <person name="Kaewkong W."/>
            <person name="Bertrand D."/>
            <person name="Gao S."/>
            <person name="Seet Q."/>
            <person name="Wongkham S."/>
            <person name="Teh B.T."/>
            <person name="Wongkham C."/>
            <person name="Intapan P.M."/>
            <person name="Maleewong W."/>
            <person name="Yang X."/>
            <person name="Hu M."/>
            <person name="Wang Z."/>
            <person name="Hofmann A."/>
            <person name="Sternberg P.W."/>
            <person name="Tan P."/>
            <person name="Wang J."/>
            <person name="Gasser R.B."/>
        </authorList>
    </citation>
    <scope>NUCLEOTIDE SEQUENCE [LARGE SCALE GENOMIC DNA]</scope>
</reference>
<proteinExistence type="predicted"/>
<accession>A0A074Z515</accession>
<dbReference type="Proteomes" id="UP000054324">
    <property type="component" value="Unassembled WGS sequence"/>
</dbReference>
<dbReference type="CTD" id="20323836"/>
<dbReference type="KEGG" id="ovi:T265_09668"/>
<dbReference type="AlphaFoldDB" id="A0A074Z515"/>
<sequence length="211" mass="23910">MFCTRPPHVSVATIFEISRYIVLLMRDKNAPALQCFLISQYLEIEVETPDSTCSFPISMTIRKCCNRGVIGLNSHKIRGTLRSALVHLKDHLPANRTKDCVYKIKCNDYHKVPIGQTAREPHIRVGENGRKIIRPPRNADEYQALLKDSAIALDTGHKIDLENVEVLRRGLRSTSQRPISKGVKIAKHPSINRIEGMELTSVWRTVLDQSC</sequence>
<evidence type="ECO:0000313" key="1">
    <source>
        <dbReference type="EMBL" id="KER22161.1"/>
    </source>
</evidence>
<name>A0A074Z515_OPIVI</name>
<organism evidence="1 2">
    <name type="scientific">Opisthorchis viverrini</name>
    <name type="common">Southeast Asian liver fluke</name>
    <dbReference type="NCBI Taxonomy" id="6198"/>
    <lineage>
        <taxon>Eukaryota</taxon>
        <taxon>Metazoa</taxon>
        <taxon>Spiralia</taxon>
        <taxon>Lophotrochozoa</taxon>
        <taxon>Platyhelminthes</taxon>
        <taxon>Trematoda</taxon>
        <taxon>Digenea</taxon>
        <taxon>Opisthorchiida</taxon>
        <taxon>Opisthorchiata</taxon>
        <taxon>Opisthorchiidae</taxon>
        <taxon>Opisthorchis</taxon>
    </lineage>
</organism>